<dbReference type="CDD" id="cd16098">
    <property type="entry name" value="FliS"/>
    <property type="match status" value="1"/>
</dbReference>
<dbReference type="OrthoDB" id="5343669at2"/>
<name>T2GFN4_MEGG1</name>
<dbReference type="AlphaFoldDB" id="T2GFN4"/>
<proteinExistence type="inferred from homology"/>
<dbReference type="GO" id="GO:0044780">
    <property type="term" value="P:bacterial-type flagellum assembly"/>
    <property type="evidence" value="ECO:0007669"/>
    <property type="project" value="InterPro"/>
</dbReference>
<dbReference type="Proteomes" id="UP000016587">
    <property type="component" value="Chromosome"/>
</dbReference>
<accession>T2GFN4</accession>
<dbReference type="RefSeq" id="WP_021762209.1">
    <property type="nucleotide sequence ID" value="NC_022444.1"/>
</dbReference>
<keyword evidence="7" id="KW-0282">Flagellum</keyword>
<dbReference type="PATRIC" id="fig|1121448.10.peg.3358"/>
<evidence type="ECO:0000256" key="5">
    <source>
        <dbReference type="ARBA" id="ARBA00023186"/>
    </source>
</evidence>
<dbReference type="HOGENOM" id="CLU_080373_0_0_7"/>
<dbReference type="EMBL" id="CP006585">
    <property type="protein sequence ID" value="AGW15088.1"/>
    <property type="molecule type" value="Genomic_DNA"/>
</dbReference>
<protein>
    <submittedName>
        <fullName evidence="7">Putative flagellar protein FliS</fullName>
    </submittedName>
</protein>
<dbReference type="STRING" id="1121448.DGI_3405"/>
<comment type="similarity">
    <text evidence="2">Belongs to the FliS family.</text>
</comment>
<dbReference type="Gene3D" id="1.20.120.340">
    <property type="entry name" value="Flagellar protein FliS"/>
    <property type="match status" value="1"/>
</dbReference>
<keyword evidence="4" id="KW-1005">Bacterial flagellum biogenesis</keyword>
<evidence type="ECO:0000256" key="3">
    <source>
        <dbReference type="ARBA" id="ARBA00022490"/>
    </source>
</evidence>
<keyword evidence="3" id="KW-0963">Cytoplasm</keyword>
<dbReference type="SUPFAM" id="SSF101116">
    <property type="entry name" value="Flagellar export chaperone FliS"/>
    <property type="match status" value="1"/>
</dbReference>
<keyword evidence="8" id="KW-1185">Reference proteome</keyword>
<sequence length="243" mass="25244">MQKAATAYLQTSVGTTSQGEILLMLYEGAIKFLRQAQEKIKERDYAQKGILISKALDIISELECSLNMNKGGDIAGNLHRLYFFCQKRLLQANINMDVAMVEEVVTILSGLRSAYQEVIKGNVAPPANAPAMAASVPSSPAATPGAMGGGGTKPPAAAPDQGALLSASFWLQKGRGGASPEKNAASPSPASGQGEPQRPGAGRLGIVPPLGVTGPKSDDDTAPPAAAKRLAGTRLYEKISKTT</sequence>
<evidence type="ECO:0000256" key="4">
    <source>
        <dbReference type="ARBA" id="ARBA00022795"/>
    </source>
</evidence>
<evidence type="ECO:0000256" key="2">
    <source>
        <dbReference type="ARBA" id="ARBA00008787"/>
    </source>
</evidence>
<keyword evidence="5" id="KW-0143">Chaperone</keyword>
<evidence type="ECO:0000256" key="1">
    <source>
        <dbReference type="ARBA" id="ARBA00004514"/>
    </source>
</evidence>
<organism evidence="7 8">
    <name type="scientific">Megalodesulfovibrio gigas (strain ATCC 19364 / DSM 1382 / NCIMB 9332 / VKM B-1759)</name>
    <name type="common">Desulfovibrio gigas</name>
    <dbReference type="NCBI Taxonomy" id="1121448"/>
    <lineage>
        <taxon>Bacteria</taxon>
        <taxon>Pseudomonadati</taxon>
        <taxon>Thermodesulfobacteriota</taxon>
        <taxon>Desulfovibrionia</taxon>
        <taxon>Desulfovibrionales</taxon>
        <taxon>Desulfovibrionaceae</taxon>
        <taxon>Megalodesulfovibrio</taxon>
    </lineage>
</organism>
<feature type="region of interest" description="Disordered" evidence="6">
    <location>
        <begin position="173"/>
        <end position="243"/>
    </location>
</feature>
<keyword evidence="7" id="KW-0969">Cilium</keyword>
<dbReference type="NCBIfam" id="TIGR00208">
    <property type="entry name" value="fliS"/>
    <property type="match status" value="1"/>
</dbReference>
<feature type="region of interest" description="Disordered" evidence="6">
    <location>
        <begin position="130"/>
        <end position="159"/>
    </location>
</feature>
<dbReference type="PANTHER" id="PTHR34773:SF1">
    <property type="entry name" value="FLAGELLAR SECRETION CHAPERONE FLIS"/>
    <property type="match status" value="1"/>
</dbReference>
<evidence type="ECO:0000313" key="7">
    <source>
        <dbReference type="EMBL" id="AGW15088.1"/>
    </source>
</evidence>
<reference evidence="8" key="2">
    <citation type="submission" date="2013-07" db="EMBL/GenBank/DDBJ databases">
        <authorList>
            <person name="Morais-Silva F.O."/>
            <person name="Rezende A.M."/>
            <person name="Pimentel C."/>
            <person name="Resende D.M."/>
            <person name="Santos C.I."/>
            <person name="Clemente C."/>
            <person name="de Oliveira L.M."/>
            <person name="da Silva S.M."/>
            <person name="Costa D.A."/>
            <person name="Varela-Raposo A."/>
            <person name="Horacio E.C.A."/>
            <person name="Matos M."/>
            <person name="Flores O."/>
            <person name="Ruiz J.C."/>
            <person name="Rodrigues-Pousada C."/>
        </authorList>
    </citation>
    <scope>NUCLEOTIDE SEQUENCE [LARGE SCALE GENOMIC DNA]</scope>
    <source>
        <strain evidence="8">ATCC 19364 / DSM 1382 / NCIMB 9332 / VKM B-1759</strain>
    </source>
</reference>
<dbReference type="InterPro" id="IPR036584">
    <property type="entry name" value="FliS_sf"/>
</dbReference>
<dbReference type="GO" id="GO:0071973">
    <property type="term" value="P:bacterial-type flagellum-dependent cell motility"/>
    <property type="evidence" value="ECO:0007669"/>
    <property type="project" value="TreeGrafter"/>
</dbReference>
<gene>
    <name evidence="7" type="ORF">DGI_3405</name>
</gene>
<feature type="compositionally biased region" description="Low complexity" evidence="6">
    <location>
        <begin position="130"/>
        <end position="145"/>
    </location>
</feature>
<dbReference type="Pfam" id="PF02561">
    <property type="entry name" value="FliS"/>
    <property type="match status" value="1"/>
</dbReference>
<dbReference type="KEGG" id="dgg:DGI_3405"/>
<dbReference type="PANTHER" id="PTHR34773">
    <property type="entry name" value="FLAGELLAR SECRETION CHAPERONE FLIS"/>
    <property type="match status" value="1"/>
</dbReference>
<evidence type="ECO:0000313" key="8">
    <source>
        <dbReference type="Proteomes" id="UP000016587"/>
    </source>
</evidence>
<dbReference type="GO" id="GO:0005829">
    <property type="term" value="C:cytosol"/>
    <property type="evidence" value="ECO:0007669"/>
    <property type="project" value="UniProtKB-SubCell"/>
</dbReference>
<comment type="subcellular location">
    <subcellularLocation>
        <location evidence="1">Cytoplasm</location>
        <location evidence="1">Cytosol</location>
    </subcellularLocation>
</comment>
<evidence type="ECO:0000256" key="6">
    <source>
        <dbReference type="SAM" id="MobiDB-lite"/>
    </source>
</evidence>
<dbReference type="eggNOG" id="COG1516">
    <property type="taxonomic scope" value="Bacteria"/>
</dbReference>
<dbReference type="InterPro" id="IPR003713">
    <property type="entry name" value="FliS"/>
</dbReference>
<reference evidence="7 8" key="1">
    <citation type="journal article" date="2013" name="J. Bacteriol.">
        <title>Roles of HynAB and Ech, the only two hydrogenases found in the model sulfate reducer Desulfovibrio gigas.</title>
        <authorList>
            <person name="Morais-Silva F.O."/>
            <person name="Santos C.I."/>
            <person name="Rodrigues R."/>
            <person name="Pereira I.A."/>
            <person name="Rodrigues-Pousada C."/>
        </authorList>
    </citation>
    <scope>NUCLEOTIDE SEQUENCE [LARGE SCALE GENOMIC DNA]</scope>
    <source>
        <strain evidence="8">ATCC 19364 / DSM 1382 / NCIMB 9332 / VKM B-1759</strain>
    </source>
</reference>
<keyword evidence="7" id="KW-0966">Cell projection</keyword>